<keyword evidence="8" id="KW-1185">Reference proteome</keyword>
<dbReference type="Pfam" id="PF03098">
    <property type="entry name" value="An_peroxidase"/>
    <property type="match status" value="1"/>
</dbReference>
<gene>
    <name evidence="7" type="ORF">CVLEPA_LOCUS13326</name>
</gene>
<feature type="domain" description="C-type lectin" evidence="6">
    <location>
        <begin position="42"/>
        <end position="163"/>
    </location>
</feature>
<dbReference type="CDD" id="cd09823">
    <property type="entry name" value="peroxinectin_like"/>
    <property type="match status" value="1"/>
</dbReference>
<dbReference type="InterPro" id="IPR010255">
    <property type="entry name" value="Haem_peroxidase_sf"/>
</dbReference>
<keyword evidence="3 5" id="KW-0732">Signal</keyword>
<comment type="caution">
    <text evidence="7">The sequence shown here is derived from an EMBL/GenBank/DDBJ whole genome shotgun (WGS) entry which is preliminary data.</text>
</comment>
<dbReference type="Gene3D" id="1.10.640.10">
    <property type="entry name" value="Haem peroxidase domain superfamily, animal type"/>
    <property type="match status" value="1"/>
</dbReference>
<dbReference type="InterPro" id="IPR019791">
    <property type="entry name" value="Haem_peroxidase_animal"/>
</dbReference>
<evidence type="ECO:0000313" key="8">
    <source>
        <dbReference type="Proteomes" id="UP001642483"/>
    </source>
</evidence>
<comment type="subcellular location">
    <subcellularLocation>
        <location evidence="1">Secreted</location>
    </subcellularLocation>
</comment>
<dbReference type="PROSITE" id="PS50292">
    <property type="entry name" value="PEROXIDASE_3"/>
    <property type="match status" value="1"/>
</dbReference>
<proteinExistence type="predicted"/>
<evidence type="ECO:0000256" key="4">
    <source>
        <dbReference type="ARBA" id="ARBA00023180"/>
    </source>
</evidence>
<dbReference type="PANTHER" id="PTHR11475">
    <property type="entry name" value="OXIDASE/PEROXIDASE"/>
    <property type="match status" value="1"/>
</dbReference>
<dbReference type="SUPFAM" id="SSF48113">
    <property type="entry name" value="Heme-dependent peroxidases"/>
    <property type="match status" value="1"/>
</dbReference>
<dbReference type="InterPro" id="IPR037120">
    <property type="entry name" value="Haem_peroxidase_sf_animal"/>
</dbReference>
<accession>A0ABP0FST1</accession>
<evidence type="ECO:0000256" key="1">
    <source>
        <dbReference type="ARBA" id="ARBA00004613"/>
    </source>
</evidence>
<sequence>MVVSAMFSHLLWLLAIFTLLDITRGMKRETAFMVKQGWFAAGNGFQYKLTSRKFTYQQAKAECIGWGGHLAQYGIRDRFFFEKVSDMAGDVAVWIGLDDLNKESKFVWNDGMPIDIGWMGAWHFLAPDNERNEDCVAITSKHCGYTRKLDDVRCSDSHFGLCEMSIGSTPDYLVTEVKGYTYALITSETMYEASKGMCEKWGGKLATKPLYDSALAKTIVNNLYGDRLSKLESWVGLNDIESEGTLLTALGKVADERDINWSSAFNSDHLDCASFEPQQGGAIRLRPCYYKATILCEKPSVVNEHQMPSECLVKTEECQINQYRRIDGTCNNPVNQDRGRVNRPFKRMLPASYEDGLGVPRGGVPSRLPSPRAVVKAMNDSSEPHSLTNTNQLPLWGQFLAHDLTKLGELKDERGHIALKCPCGDNNPECFNIPIPVEDPVRVQKECYSFVRAEKVPDLNCGNKVREQENRVTSYIDASNVYGSTEQFITNLRSGNDGQLIIGNYTYSHHHSLPSGAQVPDNLESKFECEALHFDFTSLPCFAAGDIRVNEQSALTSGHITWQRKHNQIAAELKQLNPHWNDAKLFVVTRHIIAAIHQQITYNEFLPNMLGEEQMKKYGLTLTKKGYWLGFDTNYDATIDISFATAAFRLGHTLINAMFSRPNPDYSDDLGAPSVDLRSQFFDPTAVLQMHGTGAVLRGMVRDHAMKYDTQFPEALVNHLFARAGEFGKDLPSINLQRGRDHGIPSYMEHRRFCGLSTAFKFEEMEDMPEQNRKNLAKVYSHPEDIDLFAGGVSEVSRESGIPGPTFTCLLAYQFRDLKKGDRFWFENGGSNARFTYSQLEVIKSVSLARILCDVGENITTIQPRVMEQITQPGNARISCSSLTEIDLTPFRETDGSYETLPDLGNDKSDYQWTSWFPITIYEGNTLPLKPASAVLRFLRVYRPDAVCDNILANEMRKINGFYQIRFKCLPGTIKETDYPYVDSEEAYWTKWSDQSTPTATFYDDDENLIGAGACLYPVAIQAQTVDGTPALETGEVFEMFNPIHGLLCKGIQQEDQTCEDYRVRYLCLKG</sequence>
<dbReference type="CDD" id="cd00037">
    <property type="entry name" value="CLECT"/>
    <property type="match status" value="2"/>
</dbReference>
<dbReference type="PANTHER" id="PTHR11475:SF4">
    <property type="entry name" value="CHORION PEROXIDASE"/>
    <property type="match status" value="1"/>
</dbReference>
<dbReference type="InterPro" id="IPR016186">
    <property type="entry name" value="C-type_lectin-like/link_sf"/>
</dbReference>
<name>A0ABP0FST1_CLALP</name>
<dbReference type="PROSITE" id="PS50041">
    <property type="entry name" value="C_TYPE_LECTIN_2"/>
    <property type="match status" value="2"/>
</dbReference>
<dbReference type="InterPro" id="IPR001304">
    <property type="entry name" value="C-type_lectin-like"/>
</dbReference>
<dbReference type="InterPro" id="IPR025155">
    <property type="entry name" value="WxxW_domain"/>
</dbReference>
<feature type="domain" description="C-type lectin" evidence="6">
    <location>
        <begin position="177"/>
        <end position="297"/>
    </location>
</feature>
<dbReference type="Gene3D" id="3.10.100.10">
    <property type="entry name" value="Mannose-Binding Protein A, subunit A"/>
    <property type="match status" value="2"/>
</dbReference>
<protein>
    <recommendedName>
        <fullName evidence="6">C-type lectin domain-containing protein</fullName>
    </recommendedName>
</protein>
<evidence type="ECO:0000256" key="5">
    <source>
        <dbReference type="SAM" id="SignalP"/>
    </source>
</evidence>
<dbReference type="Pfam" id="PF00059">
    <property type="entry name" value="Lectin_C"/>
    <property type="match status" value="2"/>
</dbReference>
<dbReference type="SUPFAM" id="SSF56436">
    <property type="entry name" value="C-type lectin-like"/>
    <property type="match status" value="2"/>
</dbReference>
<dbReference type="Pfam" id="PF13330">
    <property type="entry name" value="Mucin2_WxxW"/>
    <property type="match status" value="1"/>
</dbReference>
<dbReference type="SMART" id="SM00034">
    <property type="entry name" value="CLECT"/>
    <property type="match status" value="2"/>
</dbReference>
<dbReference type="Proteomes" id="UP001642483">
    <property type="component" value="Unassembled WGS sequence"/>
</dbReference>
<reference evidence="7 8" key="1">
    <citation type="submission" date="2024-02" db="EMBL/GenBank/DDBJ databases">
        <authorList>
            <person name="Daric V."/>
            <person name="Darras S."/>
        </authorList>
    </citation>
    <scope>NUCLEOTIDE SEQUENCE [LARGE SCALE GENOMIC DNA]</scope>
</reference>
<feature type="chain" id="PRO_5046142632" description="C-type lectin domain-containing protein" evidence="5">
    <location>
        <begin position="26"/>
        <end position="1071"/>
    </location>
</feature>
<evidence type="ECO:0000256" key="2">
    <source>
        <dbReference type="ARBA" id="ARBA00022525"/>
    </source>
</evidence>
<organism evidence="7 8">
    <name type="scientific">Clavelina lepadiformis</name>
    <name type="common">Light-bulb sea squirt</name>
    <name type="synonym">Ascidia lepadiformis</name>
    <dbReference type="NCBI Taxonomy" id="159417"/>
    <lineage>
        <taxon>Eukaryota</taxon>
        <taxon>Metazoa</taxon>
        <taxon>Chordata</taxon>
        <taxon>Tunicata</taxon>
        <taxon>Ascidiacea</taxon>
        <taxon>Aplousobranchia</taxon>
        <taxon>Clavelinidae</taxon>
        <taxon>Clavelina</taxon>
    </lineage>
</organism>
<keyword evidence="4" id="KW-0325">Glycoprotein</keyword>
<dbReference type="PRINTS" id="PR00457">
    <property type="entry name" value="ANPEROXIDASE"/>
</dbReference>
<keyword evidence="2" id="KW-0964">Secreted</keyword>
<evidence type="ECO:0000259" key="6">
    <source>
        <dbReference type="PROSITE" id="PS50041"/>
    </source>
</evidence>
<evidence type="ECO:0000313" key="7">
    <source>
        <dbReference type="EMBL" id="CAK8682682.1"/>
    </source>
</evidence>
<evidence type="ECO:0000256" key="3">
    <source>
        <dbReference type="ARBA" id="ARBA00022729"/>
    </source>
</evidence>
<dbReference type="InterPro" id="IPR016187">
    <property type="entry name" value="CTDL_fold"/>
</dbReference>
<dbReference type="EMBL" id="CAWYQH010000096">
    <property type="protein sequence ID" value="CAK8682682.1"/>
    <property type="molecule type" value="Genomic_DNA"/>
</dbReference>
<feature type="signal peptide" evidence="5">
    <location>
        <begin position="1"/>
        <end position="25"/>
    </location>
</feature>